<keyword evidence="1" id="KW-1133">Transmembrane helix</keyword>
<dbReference type="Proteomes" id="UP000195570">
    <property type="component" value="Unassembled WGS sequence"/>
</dbReference>
<evidence type="ECO:0000313" key="2">
    <source>
        <dbReference type="EMBL" id="SCU69133.1"/>
    </source>
</evidence>
<name>A0A1G4IAN6_TRYEQ</name>
<dbReference type="GeneID" id="92374630"/>
<protein>
    <submittedName>
        <fullName evidence="2">Uncharacterized protein</fullName>
    </submittedName>
</protein>
<keyword evidence="1" id="KW-0812">Transmembrane</keyword>
<organism evidence="2 3">
    <name type="scientific">Trypanosoma equiperdum</name>
    <dbReference type="NCBI Taxonomy" id="5694"/>
    <lineage>
        <taxon>Eukaryota</taxon>
        <taxon>Discoba</taxon>
        <taxon>Euglenozoa</taxon>
        <taxon>Kinetoplastea</taxon>
        <taxon>Metakinetoplastina</taxon>
        <taxon>Trypanosomatida</taxon>
        <taxon>Trypanosomatidae</taxon>
        <taxon>Trypanosoma</taxon>
    </lineage>
</organism>
<keyword evidence="3" id="KW-1185">Reference proteome</keyword>
<accession>A0A1G4IAN6</accession>
<sequence length="114" mass="13735">MLRRLGANVSNMARPMNKYAVTVSPRRHLEPMSTWYLASWAMVWYYAFFFWMPMVWTDIMVPSFVYNKLPVIHFLQEKRAEQKLRRVLDETYTEWTEELDQAHVTDAITRSLNI</sequence>
<keyword evidence="1" id="KW-0472">Membrane</keyword>
<dbReference type="VEuPathDB" id="TriTrypDB:TEOVI_000069000"/>
<feature type="transmembrane region" description="Helical" evidence="1">
    <location>
        <begin position="35"/>
        <end position="56"/>
    </location>
</feature>
<reference evidence="2" key="1">
    <citation type="submission" date="2016-09" db="EMBL/GenBank/DDBJ databases">
        <authorList>
            <person name="Hebert L."/>
            <person name="Moumen B."/>
        </authorList>
    </citation>
    <scope>NUCLEOTIDE SEQUENCE [LARGE SCALE GENOMIC DNA]</scope>
    <source>
        <strain evidence="2">OVI</strain>
    </source>
</reference>
<dbReference type="SMR" id="A0A1G4IAN6"/>
<evidence type="ECO:0000256" key="1">
    <source>
        <dbReference type="SAM" id="Phobius"/>
    </source>
</evidence>
<dbReference type="RefSeq" id="XP_067080158.1">
    <property type="nucleotide sequence ID" value="XM_067224057.1"/>
</dbReference>
<gene>
    <name evidence="2" type="ORF">TEOVI_000069000</name>
</gene>
<comment type="caution">
    <text evidence="2">The sequence shown here is derived from an EMBL/GenBank/DDBJ whole genome shotgun (WGS) entry which is preliminary data.</text>
</comment>
<dbReference type="EMBL" id="CZPT02001156">
    <property type="protein sequence ID" value="SCU69133.1"/>
    <property type="molecule type" value="Genomic_DNA"/>
</dbReference>
<proteinExistence type="predicted"/>
<evidence type="ECO:0000313" key="3">
    <source>
        <dbReference type="Proteomes" id="UP000195570"/>
    </source>
</evidence>
<dbReference type="AlphaFoldDB" id="A0A1G4IAN6"/>